<dbReference type="GO" id="GO:0006412">
    <property type="term" value="P:translation"/>
    <property type="evidence" value="ECO:0007669"/>
    <property type="project" value="InterPro"/>
</dbReference>
<dbReference type="InterPro" id="IPR005824">
    <property type="entry name" value="KOW"/>
</dbReference>
<dbReference type="OrthoDB" id="359154at2759"/>
<keyword evidence="2 4" id="KW-0689">Ribosomal protein</keyword>
<sequence length="277" mass="29089">MFVTNRWRICRDDIVYILSGPDKGKTGKVLEVFKDKRVPQVIVEGRNLRKKKVRTGSDPSDFFVVTMEAPLHYSQVQLLDPTTGKPVRVVYMYTPEGEKVRVRKVAEPTVNDILPTPSAEQADPRAGLVGSKDTTASLARKATYAPAAGFPFRLRDLERIWAGMAPDSDRHGRDLPEDPAASVAGTSGVGAVGGSSAFAAARGLHTQAVAEGERVEEQAAGAAAAAAAGAAALLRPHSFAAAGWLGAAGLGGRLGLGLGAGAAGRRRGPGAWLEAWV</sequence>
<dbReference type="PROSITE" id="PS01108">
    <property type="entry name" value="RIBOSOMAL_L24"/>
    <property type="match status" value="1"/>
</dbReference>
<dbReference type="InterPro" id="IPR014722">
    <property type="entry name" value="Rib_uL2_dom2"/>
</dbReference>
<dbReference type="SUPFAM" id="SSF50104">
    <property type="entry name" value="Translation proteins SH3-like domain"/>
    <property type="match status" value="1"/>
</dbReference>
<evidence type="ECO:0000256" key="5">
    <source>
        <dbReference type="SAM" id="MobiDB-lite"/>
    </source>
</evidence>
<dbReference type="Pfam" id="PF17136">
    <property type="entry name" value="ribosomal_L24"/>
    <property type="match status" value="1"/>
</dbReference>
<feature type="region of interest" description="Disordered" evidence="5">
    <location>
        <begin position="166"/>
        <end position="186"/>
    </location>
</feature>
<dbReference type="GO" id="GO:0003735">
    <property type="term" value="F:structural constituent of ribosome"/>
    <property type="evidence" value="ECO:0007669"/>
    <property type="project" value="InterPro"/>
</dbReference>
<dbReference type="Gene3D" id="2.30.30.30">
    <property type="match status" value="1"/>
</dbReference>
<dbReference type="GO" id="GO:0003723">
    <property type="term" value="F:RNA binding"/>
    <property type="evidence" value="ECO:0007669"/>
    <property type="project" value="InterPro"/>
</dbReference>
<dbReference type="HAMAP" id="MF_01326_B">
    <property type="entry name" value="Ribosomal_uL24_B"/>
    <property type="match status" value="1"/>
</dbReference>
<proteinExistence type="inferred from homology"/>
<dbReference type="AlphaFoldDB" id="A0A836C1I2"/>
<comment type="caution">
    <text evidence="7">The sequence shown here is derived from an EMBL/GenBank/DDBJ whole genome shotgun (WGS) entry which is preliminary data.</text>
</comment>
<dbReference type="InterPro" id="IPR057264">
    <property type="entry name" value="Ribosomal_uL24_C"/>
</dbReference>
<comment type="similarity">
    <text evidence="1 4">Belongs to the universal ribosomal protein uL24 family.</text>
</comment>
<protein>
    <recommendedName>
        <fullName evidence="6">KOW domain-containing protein</fullName>
    </recommendedName>
</protein>
<dbReference type="SMART" id="SM00739">
    <property type="entry name" value="KOW"/>
    <property type="match status" value="1"/>
</dbReference>
<feature type="domain" description="KOW" evidence="6">
    <location>
        <begin position="8"/>
        <end position="35"/>
    </location>
</feature>
<evidence type="ECO:0000313" key="7">
    <source>
        <dbReference type="EMBL" id="KAG2496780.1"/>
    </source>
</evidence>
<dbReference type="InterPro" id="IPR005825">
    <property type="entry name" value="Ribosomal_uL24_CS"/>
</dbReference>
<evidence type="ECO:0000256" key="3">
    <source>
        <dbReference type="ARBA" id="ARBA00023274"/>
    </source>
</evidence>
<dbReference type="InterPro" id="IPR003256">
    <property type="entry name" value="Ribosomal_uL24"/>
</dbReference>
<evidence type="ECO:0000313" key="8">
    <source>
        <dbReference type="Proteomes" id="UP000612055"/>
    </source>
</evidence>
<dbReference type="GO" id="GO:1990904">
    <property type="term" value="C:ribonucleoprotein complex"/>
    <property type="evidence" value="ECO:0007669"/>
    <property type="project" value="UniProtKB-KW"/>
</dbReference>
<name>A0A836C1I2_9CHLO</name>
<dbReference type="InterPro" id="IPR008991">
    <property type="entry name" value="Translation_prot_SH3-like_sf"/>
</dbReference>
<dbReference type="NCBIfam" id="TIGR01079">
    <property type="entry name" value="rplX_bact"/>
    <property type="match status" value="1"/>
</dbReference>
<dbReference type="InterPro" id="IPR041988">
    <property type="entry name" value="Ribosomal_uL24_KOW"/>
</dbReference>
<keyword evidence="3 4" id="KW-0687">Ribonucleoprotein</keyword>
<accession>A0A836C1I2</accession>
<evidence type="ECO:0000259" key="6">
    <source>
        <dbReference type="SMART" id="SM00739"/>
    </source>
</evidence>
<feature type="compositionally biased region" description="Basic and acidic residues" evidence="5">
    <location>
        <begin position="167"/>
        <end position="176"/>
    </location>
</feature>
<keyword evidence="8" id="KW-1185">Reference proteome</keyword>
<dbReference type="PANTHER" id="PTHR12903">
    <property type="entry name" value="MITOCHONDRIAL RIBOSOMAL PROTEIN L24"/>
    <property type="match status" value="1"/>
</dbReference>
<dbReference type="Pfam" id="PF00467">
    <property type="entry name" value="KOW"/>
    <property type="match status" value="1"/>
</dbReference>
<dbReference type="GO" id="GO:0005840">
    <property type="term" value="C:ribosome"/>
    <property type="evidence" value="ECO:0007669"/>
    <property type="project" value="UniProtKB-KW"/>
</dbReference>
<gene>
    <name evidence="7" type="ORF">HYH03_005188</name>
</gene>
<dbReference type="Proteomes" id="UP000612055">
    <property type="component" value="Unassembled WGS sequence"/>
</dbReference>
<evidence type="ECO:0000256" key="2">
    <source>
        <dbReference type="ARBA" id="ARBA00022980"/>
    </source>
</evidence>
<evidence type="ECO:0000256" key="4">
    <source>
        <dbReference type="RuleBase" id="RU003477"/>
    </source>
</evidence>
<organism evidence="7 8">
    <name type="scientific">Edaphochlamys debaryana</name>
    <dbReference type="NCBI Taxonomy" id="47281"/>
    <lineage>
        <taxon>Eukaryota</taxon>
        <taxon>Viridiplantae</taxon>
        <taxon>Chlorophyta</taxon>
        <taxon>core chlorophytes</taxon>
        <taxon>Chlorophyceae</taxon>
        <taxon>CS clade</taxon>
        <taxon>Chlamydomonadales</taxon>
        <taxon>Chlamydomonadales incertae sedis</taxon>
        <taxon>Edaphochlamys</taxon>
    </lineage>
</organism>
<dbReference type="EMBL" id="JAEHOE010000017">
    <property type="protein sequence ID" value="KAG2496780.1"/>
    <property type="molecule type" value="Genomic_DNA"/>
</dbReference>
<evidence type="ECO:0000256" key="1">
    <source>
        <dbReference type="ARBA" id="ARBA00010618"/>
    </source>
</evidence>
<dbReference type="CDD" id="cd06089">
    <property type="entry name" value="KOW_RPL26"/>
    <property type="match status" value="1"/>
</dbReference>
<reference evidence="7" key="1">
    <citation type="journal article" date="2020" name="bioRxiv">
        <title>Comparative genomics of Chlamydomonas.</title>
        <authorList>
            <person name="Craig R.J."/>
            <person name="Hasan A.R."/>
            <person name="Ness R.W."/>
            <person name="Keightley P.D."/>
        </authorList>
    </citation>
    <scope>NUCLEOTIDE SEQUENCE</scope>
    <source>
        <strain evidence="7">CCAP 11/70</strain>
    </source>
</reference>